<evidence type="ECO:0000313" key="2">
    <source>
        <dbReference type="EMBL" id="MPC13508.1"/>
    </source>
</evidence>
<dbReference type="AlphaFoldDB" id="A0A5B7CWD5"/>
<proteinExistence type="predicted"/>
<dbReference type="Proteomes" id="UP000324222">
    <property type="component" value="Unassembled WGS sequence"/>
</dbReference>
<sequence length="78" mass="7770">MTTLAAPLAAQGRGKQAQQSPSPRTPSYPCLVPPAGLESGAAGTVDAADYIAAHPPQLSYSHLPLRGTDGTAAITGTA</sequence>
<accession>A0A5B7CWD5</accession>
<feature type="compositionally biased region" description="Low complexity" evidence="1">
    <location>
        <begin position="67"/>
        <end position="78"/>
    </location>
</feature>
<feature type="region of interest" description="Disordered" evidence="1">
    <location>
        <begin position="1"/>
        <end position="28"/>
    </location>
</feature>
<gene>
    <name evidence="2" type="ORF">E2C01_006246</name>
</gene>
<evidence type="ECO:0000313" key="3">
    <source>
        <dbReference type="Proteomes" id="UP000324222"/>
    </source>
</evidence>
<name>A0A5B7CWD5_PORTR</name>
<evidence type="ECO:0000256" key="1">
    <source>
        <dbReference type="SAM" id="MobiDB-lite"/>
    </source>
</evidence>
<protein>
    <submittedName>
        <fullName evidence="2">Uncharacterized protein</fullName>
    </submittedName>
</protein>
<dbReference type="EMBL" id="VSRR010000287">
    <property type="protein sequence ID" value="MPC13508.1"/>
    <property type="molecule type" value="Genomic_DNA"/>
</dbReference>
<keyword evidence="3" id="KW-1185">Reference proteome</keyword>
<feature type="region of interest" description="Disordered" evidence="1">
    <location>
        <begin position="59"/>
        <end position="78"/>
    </location>
</feature>
<reference evidence="2 3" key="1">
    <citation type="submission" date="2019-05" db="EMBL/GenBank/DDBJ databases">
        <title>Another draft genome of Portunus trituberculatus and its Hox gene families provides insights of decapod evolution.</title>
        <authorList>
            <person name="Jeong J.-H."/>
            <person name="Song I."/>
            <person name="Kim S."/>
            <person name="Choi T."/>
            <person name="Kim D."/>
            <person name="Ryu S."/>
            <person name="Kim W."/>
        </authorList>
    </citation>
    <scope>NUCLEOTIDE SEQUENCE [LARGE SCALE GENOMIC DNA]</scope>
    <source>
        <tissue evidence="2">Muscle</tissue>
    </source>
</reference>
<organism evidence="2 3">
    <name type="scientific">Portunus trituberculatus</name>
    <name type="common">Swimming crab</name>
    <name type="synonym">Neptunus trituberculatus</name>
    <dbReference type="NCBI Taxonomy" id="210409"/>
    <lineage>
        <taxon>Eukaryota</taxon>
        <taxon>Metazoa</taxon>
        <taxon>Ecdysozoa</taxon>
        <taxon>Arthropoda</taxon>
        <taxon>Crustacea</taxon>
        <taxon>Multicrustacea</taxon>
        <taxon>Malacostraca</taxon>
        <taxon>Eumalacostraca</taxon>
        <taxon>Eucarida</taxon>
        <taxon>Decapoda</taxon>
        <taxon>Pleocyemata</taxon>
        <taxon>Brachyura</taxon>
        <taxon>Eubrachyura</taxon>
        <taxon>Portunoidea</taxon>
        <taxon>Portunidae</taxon>
        <taxon>Portuninae</taxon>
        <taxon>Portunus</taxon>
    </lineage>
</organism>
<comment type="caution">
    <text evidence="2">The sequence shown here is derived from an EMBL/GenBank/DDBJ whole genome shotgun (WGS) entry which is preliminary data.</text>
</comment>